<gene>
    <name evidence="2" type="ORF">DERP_008637</name>
</gene>
<reference evidence="2 3" key="2">
    <citation type="journal article" date="2022" name="Mol. Biol. Evol.">
        <title>Comparative Genomics Reveals Insights into the Divergent Evolution of Astigmatic Mites and Household Pest Adaptations.</title>
        <authorList>
            <person name="Xiong Q."/>
            <person name="Wan A.T."/>
            <person name="Liu X."/>
            <person name="Fung C.S."/>
            <person name="Xiao X."/>
            <person name="Malainual N."/>
            <person name="Hou J."/>
            <person name="Wang L."/>
            <person name="Wang M."/>
            <person name="Yang K.Y."/>
            <person name="Cui Y."/>
            <person name="Leung E.L."/>
            <person name="Nong W."/>
            <person name="Shin S.K."/>
            <person name="Au S.W."/>
            <person name="Jeong K.Y."/>
            <person name="Chew F.T."/>
            <person name="Hui J.H."/>
            <person name="Leung T.F."/>
            <person name="Tungtrongchitr A."/>
            <person name="Zhong N."/>
            <person name="Liu Z."/>
            <person name="Tsui S.K."/>
        </authorList>
    </citation>
    <scope>NUCLEOTIDE SEQUENCE [LARGE SCALE GENOMIC DNA]</scope>
    <source>
        <strain evidence="2">Derp</strain>
    </source>
</reference>
<keyword evidence="1" id="KW-0472">Membrane</keyword>
<dbReference type="Proteomes" id="UP000887458">
    <property type="component" value="Unassembled WGS sequence"/>
</dbReference>
<name>A0ABQ8IWU2_DERPT</name>
<dbReference type="EMBL" id="NJHN03000105">
    <property type="protein sequence ID" value="KAH9414796.1"/>
    <property type="molecule type" value="Genomic_DNA"/>
</dbReference>
<keyword evidence="1" id="KW-0812">Transmembrane</keyword>
<comment type="caution">
    <text evidence="2">The sequence shown here is derived from an EMBL/GenBank/DDBJ whole genome shotgun (WGS) entry which is preliminary data.</text>
</comment>
<feature type="transmembrane region" description="Helical" evidence="1">
    <location>
        <begin position="6"/>
        <end position="23"/>
    </location>
</feature>
<organism evidence="2 3">
    <name type="scientific">Dermatophagoides pteronyssinus</name>
    <name type="common">European house dust mite</name>
    <dbReference type="NCBI Taxonomy" id="6956"/>
    <lineage>
        <taxon>Eukaryota</taxon>
        <taxon>Metazoa</taxon>
        <taxon>Ecdysozoa</taxon>
        <taxon>Arthropoda</taxon>
        <taxon>Chelicerata</taxon>
        <taxon>Arachnida</taxon>
        <taxon>Acari</taxon>
        <taxon>Acariformes</taxon>
        <taxon>Sarcoptiformes</taxon>
        <taxon>Astigmata</taxon>
        <taxon>Psoroptidia</taxon>
        <taxon>Analgoidea</taxon>
        <taxon>Pyroglyphidae</taxon>
        <taxon>Dermatophagoidinae</taxon>
        <taxon>Dermatophagoides</taxon>
    </lineage>
</organism>
<sequence length="24" mass="2696">MDCQNVFLMIAVFIKIIIMVAAVL</sequence>
<keyword evidence="3" id="KW-1185">Reference proteome</keyword>
<evidence type="ECO:0000256" key="1">
    <source>
        <dbReference type="SAM" id="Phobius"/>
    </source>
</evidence>
<proteinExistence type="predicted"/>
<evidence type="ECO:0000313" key="2">
    <source>
        <dbReference type="EMBL" id="KAH9414796.1"/>
    </source>
</evidence>
<keyword evidence="1" id="KW-1133">Transmembrane helix</keyword>
<accession>A0ABQ8IWU2</accession>
<reference evidence="2 3" key="1">
    <citation type="journal article" date="2018" name="J. Allergy Clin. Immunol.">
        <title>High-quality assembly of Dermatophagoides pteronyssinus genome and transcriptome reveals a wide range of novel allergens.</title>
        <authorList>
            <person name="Liu X.Y."/>
            <person name="Yang K.Y."/>
            <person name="Wang M.Q."/>
            <person name="Kwok J.S."/>
            <person name="Zeng X."/>
            <person name="Yang Z."/>
            <person name="Xiao X.J."/>
            <person name="Lau C.P."/>
            <person name="Li Y."/>
            <person name="Huang Z.M."/>
            <person name="Ba J.G."/>
            <person name="Yim A.K."/>
            <person name="Ouyang C.Y."/>
            <person name="Ngai S.M."/>
            <person name="Chan T.F."/>
            <person name="Leung E.L."/>
            <person name="Liu L."/>
            <person name="Liu Z.G."/>
            <person name="Tsui S.K."/>
        </authorList>
    </citation>
    <scope>NUCLEOTIDE SEQUENCE [LARGE SCALE GENOMIC DNA]</scope>
    <source>
        <strain evidence="2">Derp</strain>
    </source>
</reference>
<protein>
    <submittedName>
        <fullName evidence="2">Uncharacterized protein</fullName>
    </submittedName>
</protein>
<evidence type="ECO:0000313" key="3">
    <source>
        <dbReference type="Proteomes" id="UP000887458"/>
    </source>
</evidence>